<dbReference type="AlphaFoldDB" id="A0A1A8X857"/>
<feature type="region of interest" description="Disordered" evidence="1">
    <location>
        <begin position="1"/>
        <end position="20"/>
    </location>
</feature>
<feature type="compositionally biased region" description="Basic residues" evidence="1">
    <location>
        <begin position="34"/>
        <end position="48"/>
    </location>
</feature>
<feature type="region of interest" description="Disordered" evidence="1">
    <location>
        <begin position="29"/>
        <end position="48"/>
    </location>
</feature>
<organism evidence="2 3">
    <name type="scientific">Plasmodium ovale curtisi</name>
    <dbReference type="NCBI Taxonomy" id="864141"/>
    <lineage>
        <taxon>Eukaryota</taxon>
        <taxon>Sar</taxon>
        <taxon>Alveolata</taxon>
        <taxon>Apicomplexa</taxon>
        <taxon>Aconoidasida</taxon>
        <taxon>Haemosporida</taxon>
        <taxon>Plasmodiidae</taxon>
        <taxon>Plasmodium</taxon>
        <taxon>Plasmodium (Plasmodium)</taxon>
    </lineage>
</organism>
<dbReference type="Proteomes" id="UP000078546">
    <property type="component" value="Unassembled WGS sequence"/>
</dbReference>
<name>A0A1A8X857_PLAOA</name>
<evidence type="ECO:0000313" key="2">
    <source>
        <dbReference type="EMBL" id="SBS99963.1"/>
    </source>
</evidence>
<reference evidence="3" key="1">
    <citation type="submission" date="2016-05" db="EMBL/GenBank/DDBJ databases">
        <authorList>
            <person name="Naeem Raeece"/>
        </authorList>
    </citation>
    <scope>NUCLEOTIDE SEQUENCE [LARGE SCALE GENOMIC DNA]</scope>
</reference>
<gene>
    <name evidence="2" type="ORF">POVCU1_056440</name>
</gene>
<protein>
    <submittedName>
        <fullName evidence="2">Uncharacterized protein</fullName>
    </submittedName>
</protein>
<sequence>MFKREENTKQQSLRRTQYPPCNFTIRKAQEHPAQARKKRKRARNLGHAHHRAYRYRSCYFAKNNFCLPSEKKEVNEPEDAHFHV</sequence>
<evidence type="ECO:0000256" key="1">
    <source>
        <dbReference type="SAM" id="MobiDB-lite"/>
    </source>
</evidence>
<accession>A0A1A8X857</accession>
<evidence type="ECO:0000313" key="3">
    <source>
        <dbReference type="Proteomes" id="UP000078546"/>
    </source>
</evidence>
<proteinExistence type="predicted"/>
<dbReference type="EMBL" id="FLQV01001621">
    <property type="protein sequence ID" value="SBS99963.1"/>
    <property type="molecule type" value="Genomic_DNA"/>
</dbReference>